<evidence type="ECO:0000313" key="3">
    <source>
        <dbReference type="Proteomes" id="UP000019484"/>
    </source>
</evidence>
<dbReference type="RefSeq" id="XP_007725331.1">
    <property type="nucleotide sequence ID" value="XM_007727141.1"/>
</dbReference>
<feature type="region of interest" description="Disordered" evidence="1">
    <location>
        <begin position="78"/>
        <end position="124"/>
    </location>
</feature>
<dbReference type="Proteomes" id="UP000019484">
    <property type="component" value="Unassembled WGS sequence"/>
</dbReference>
<feature type="compositionally biased region" description="Basic and acidic residues" evidence="1">
    <location>
        <begin position="102"/>
        <end position="116"/>
    </location>
</feature>
<dbReference type="HOGENOM" id="CLU_2003631_0_0_1"/>
<accession>W9Y0B1</accession>
<sequence length="124" mass="14581">MVDPNHNIILVILDPLDDLHDMLHATERRCDRHFGAALPCNLDRRLLGMLRPMRHQLQLPTHHDLRLRLRHHDRYVVYHHDTRGRRGVTDPDHHEQRPRHNSRVDLAGRDHPHADGECGVSGRQ</sequence>
<gene>
    <name evidence="2" type="ORF">A1O1_06262</name>
</gene>
<protein>
    <submittedName>
        <fullName evidence="2">Uncharacterized protein</fullName>
    </submittedName>
</protein>
<organism evidence="2 3">
    <name type="scientific">Capronia coronata CBS 617.96</name>
    <dbReference type="NCBI Taxonomy" id="1182541"/>
    <lineage>
        <taxon>Eukaryota</taxon>
        <taxon>Fungi</taxon>
        <taxon>Dikarya</taxon>
        <taxon>Ascomycota</taxon>
        <taxon>Pezizomycotina</taxon>
        <taxon>Eurotiomycetes</taxon>
        <taxon>Chaetothyriomycetidae</taxon>
        <taxon>Chaetothyriales</taxon>
        <taxon>Herpotrichiellaceae</taxon>
        <taxon>Capronia</taxon>
    </lineage>
</organism>
<proteinExistence type="predicted"/>
<comment type="caution">
    <text evidence="2">The sequence shown here is derived from an EMBL/GenBank/DDBJ whole genome shotgun (WGS) entry which is preliminary data.</text>
</comment>
<dbReference type="AlphaFoldDB" id="W9Y0B1"/>
<evidence type="ECO:0000256" key="1">
    <source>
        <dbReference type="SAM" id="MobiDB-lite"/>
    </source>
</evidence>
<dbReference type="GeneID" id="19161130"/>
<name>W9Y0B1_9EURO</name>
<reference evidence="2 3" key="1">
    <citation type="submission" date="2013-03" db="EMBL/GenBank/DDBJ databases">
        <title>The Genome Sequence of Capronia coronata CBS 617.96.</title>
        <authorList>
            <consortium name="The Broad Institute Genomics Platform"/>
            <person name="Cuomo C."/>
            <person name="de Hoog S."/>
            <person name="Gorbushina A."/>
            <person name="Walker B."/>
            <person name="Young S.K."/>
            <person name="Zeng Q."/>
            <person name="Gargeya S."/>
            <person name="Fitzgerald M."/>
            <person name="Haas B."/>
            <person name="Abouelleil A."/>
            <person name="Allen A.W."/>
            <person name="Alvarado L."/>
            <person name="Arachchi H.M."/>
            <person name="Berlin A.M."/>
            <person name="Chapman S.B."/>
            <person name="Gainer-Dewar J."/>
            <person name="Goldberg J."/>
            <person name="Griggs A."/>
            <person name="Gujja S."/>
            <person name="Hansen M."/>
            <person name="Howarth C."/>
            <person name="Imamovic A."/>
            <person name="Ireland A."/>
            <person name="Larimer J."/>
            <person name="McCowan C."/>
            <person name="Murphy C."/>
            <person name="Pearson M."/>
            <person name="Poon T.W."/>
            <person name="Priest M."/>
            <person name="Roberts A."/>
            <person name="Saif S."/>
            <person name="Shea T."/>
            <person name="Sisk P."/>
            <person name="Sykes S."/>
            <person name="Wortman J."/>
            <person name="Nusbaum C."/>
            <person name="Birren B."/>
        </authorList>
    </citation>
    <scope>NUCLEOTIDE SEQUENCE [LARGE SCALE GENOMIC DNA]</scope>
    <source>
        <strain evidence="2 3">CBS 617.96</strain>
    </source>
</reference>
<dbReference type="EMBL" id="AMWN01000005">
    <property type="protein sequence ID" value="EXJ85893.1"/>
    <property type="molecule type" value="Genomic_DNA"/>
</dbReference>
<keyword evidence="3" id="KW-1185">Reference proteome</keyword>
<evidence type="ECO:0000313" key="2">
    <source>
        <dbReference type="EMBL" id="EXJ85893.1"/>
    </source>
</evidence>